<evidence type="ECO:0000313" key="2">
    <source>
        <dbReference type="Proteomes" id="UP000256977"/>
    </source>
</evidence>
<dbReference type="Proteomes" id="UP000256977">
    <property type="component" value="Unassembled WGS sequence"/>
</dbReference>
<protein>
    <submittedName>
        <fullName evidence="1">Uncharacterized protein</fullName>
    </submittedName>
</protein>
<sequence>MTRKTKIKIEPYLDISEYRNGFQVVSASIGFDDNIYILLIDEIPERINGTSVQSNTKNAHTYKVLTAGEDFVSELLLYNQRFNYHFVQPFQNDKLLLAGARTRFFNQDKYELNGKLFDLDGVLLKEILLGDGIQNLQVSKNGTL</sequence>
<organism evidence="1 2">
    <name type="scientific">Cohnella phaseoli</name>
    <dbReference type="NCBI Taxonomy" id="456490"/>
    <lineage>
        <taxon>Bacteria</taxon>
        <taxon>Bacillati</taxon>
        <taxon>Bacillota</taxon>
        <taxon>Bacilli</taxon>
        <taxon>Bacillales</taxon>
        <taxon>Paenibacillaceae</taxon>
        <taxon>Cohnella</taxon>
    </lineage>
</organism>
<gene>
    <name evidence="1" type="ORF">DFP98_103353</name>
</gene>
<proteinExistence type="predicted"/>
<name>A0A3D9KJ38_9BACL</name>
<dbReference type="OrthoDB" id="6636929at2"/>
<dbReference type="AlphaFoldDB" id="A0A3D9KJ38"/>
<keyword evidence="2" id="KW-1185">Reference proteome</keyword>
<comment type="caution">
    <text evidence="1">The sequence shown here is derived from an EMBL/GenBank/DDBJ whole genome shotgun (WGS) entry which is preliminary data.</text>
</comment>
<evidence type="ECO:0000313" key="1">
    <source>
        <dbReference type="EMBL" id="RED86498.1"/>
    </source>
</evidence>
<reference evidence="1 2" key="1">
    <citation type="submission" date="2018-07" db="EMBL/GenBank/DDBJ databases">
        <title>Genomic Encyclopedia of Type Strains, Phase III (KMG-III): the genomes of soil and plant-associated and newly described type strains.</title>
        <authorList>
            <person name="Whitman W."/>
        </authorList>
    </citation>
    <scope>NUCLEOTIDE SEQUENCE [LARGE SCALE GENOMIC DNA]</scope>
    <source>
        <strain evidence="1 2">CECT 7287</strain>
    </source>
</reference>
<dbReference type="EMBL" id="QRDZ01000003">
    <property type="protein sequence ID" value="RED86498.1"/>
    <property type="molecule type" value="Genomic_DNA"/>
</dbReference>
<accession>A0A3D9KJ38</accession>
<dbReference type="RefSeq" id="WP_116059612.1">
    <property type="nucleotide sequence ID" value="NZ_QRDZ01000003.1"/>
</dbReference>